<dbReference type="RefSeq" id="WP_113956740.1">
    <property type="nucleotide sequence ID" value="NZ_QNRR01000001.1"/>
</dbReference>
<dbReference type="AlphaFoldDB" id="A0A366HU76"/>
<dbReference type="OrthoDB" id="8899768at2"/>
<dbReference type="EMBL" id="QNRR01000001">
    <property type="protein sequence ID" value="RBP47836.1"/>
    <property type="molecule type" value="Genomic_DNA"/>
</dbReference>
<keyword evidence="4" id="KW-1185">Reference proteome</keyword>
<dbReference type="InterPro" id="IPR000595">
    <property type="entry name" value="cNMP-bd_dom"/>
</dbReference>
<organism evidence="3 4">
    <name type="scientific">Roseimicrobium gellanilyticum</name>
    <dbReference type="NCBI Taxonomy" id="748857"/>
    <lineage>
        <taxon>Bacteria</taxon>
        <taxon>Pseudomonadati</taxon>
        <taxon>Verrucomicrobiota</taxon>
        <taxon>Verrucomicrobiia</taxon>
        <taxon>Verrucomicrobiales</taxon>
        <taxon>Verrucomicrobiaceae</taxon>
        <taxon>Roseimicrobium</taxon>
    </lineage>
</organism>
<evidence type="ECO:0000259" key="2">
    <source>
        <dbReference type="PROSITE" id="PS50042"/>
    </source>
</evidence>
<comment type="caution">
    <text evidence="3">The sequence shown here is derived from an EMBL/GenBank/DDBJ whole genome shotgun (WGS) entry which is preliminary data.</text>
</comment>
<feature type="region of interest" description="Disordered" evidence="1">
    <location>
        <begin position="1"/>
        <end position="33"/>
    </location>
</feature>
<accession>A0A366HU76</accession>
<dbReference type="PROSITE" id="PS50042">
    <property type="entry name" value="CNMP_BINDING_3"/>
    <property type="match status" value="1"/>
</dbReference>
<feature type="domain" description="Cyclic nucleotide-binding" evidence="2">
    <location>
        <begin position="54"/>
        <end position="153"/>
    </location>
</feature>
<evidence type="ECO:0000313" key="3">
    <source>
        <dbReference type="EMBL" id="RBP47836.1"/>
    </source>
</evidence>
<dbReference type="InterPro" id="IPR018490">
    <property type="entry name" value="cNMP-bd_dom_sf"/>
</dbReference>
<reference evidence="3 4" key="1">
    <citation type="submission" date="2018-06" db="EMBL/GenBank/DDBJ databases">
        <title>Genomic Encyclopedia of Type Strains, Phase IV (KMG-IV): sequencing the most valuable type-strain genomes for metagenomic binning, comparative biology and taxonomic classification.</title>
        <authorList>
            <person name="Goeker M."/>
        </authorList>
    </citation>
    <scope>NUCLEOTIDE SEQUENCE [LARGE SCALE GENOMIC DNA]</scope>
    <source>
        <strain evidence="3 4">DSM 25532</strain>
    </source>
</reference>
<name>A0A366HU76_9BACT</name>
<protein>
    <recommendedName>
        <fullName evidence="2">Cyclic nucleotide-binding domain-containing protein</fullName>
    </recommendedName>
</protein>
<dbReference type="Proteomes" id="UP000253426">
    <property type="component" value="Unassembled WGS sequence"/>
</dbReference>
<evidence type="ECO:0000313" key="4">
    <source>
        <dbReference type="Proteomes" id="UP000253426"/>
    </source>
</evidence>
<dbReference type="Gene3D" id="2.60.120.10">
    <property type="entry name" value="Jelly Rolls"/>
    <property type="match status" value="1"/>
</dbReference>
<gene>
    <name evidence="3" type="ORF">DES53_101636</name>
</gene>
<sequence>MSLKLTPGCQRHLQLPHDSSQGAGSGRGSAPENRLQGYIEPCRTFIPLLALTPFFMRLESEQLMWVMDNSQEWMAGSETPIVSNHDAGRSIWILVDGSWRVEYERQHFTATRSDAGCWFGSEEMPAFKGRVRLVTTSPSYILNMTNESLREMLELGFDIRKNLDRGIQYYHRLMLVAEGEAGDEPE</sequence>
<dbReference type="InterPro" id="IPR014710">
    <property type="entry name" value="RmlC-like_jellyroll"/>
</dbReference>
<evidence type="ECO:0000256" key="1">
    <source>
        <dbReference type="SAM" id="MobiDB-lite"/>
    </source>
</evidence>
<proteinExistence type="predicted"/>
<dbReference type="SUPFAM" id="SSF51206">
    <property type="entry name" value="cAMP-binding domain-like"/>
    <property type="match status" value="1"/>
</dbReference>